<evidence type="ECO:0000256" key="7">
    <source>
        <dbReference type="ARBA" id="ARBA00023169"/>
    </source>
</evidence>
<dbReference type="NCBIfam" id="TIGR03023">
    <property type="entry name" value="WcaJ_sugtrans"/>
    <property type="match status" value="1"/>
</dbReference>
<evidence type="ECO:0000313" key="10">
    <source>
        <dbReference type="EMBL" id="BAT28247.1"/>
    </source>
</evidence>
<reference evidence="10" key="1">
    <citation type="journal article" date="2015" name="Proc. Natl. Acad. Sci. U.S.A.">
        <title>Bacterial clade with the ribosomal RNA operon on a small plasmid rather than the chromosome.</title>
        <authorList>
            <person name="Anda M."/>
            <person name="Ohtsubo Y."/>
            <person name="Okubo T."/>
            <person name="Sugawara M."/>
            <person name="Nagata Y."/>
            <person name="Tsuda M."/>
            <person name="Minamisawa K."/>
            <person name="Mitsui H."/>
        </authorList>
    </citation>
    <scope>NUCLEOTIDE SEQUENCE</scope>
    <source>
        <strain evidence="10">JCM 14755</strain>
    </source>
</reference>
<organism evidence="10">
    <name type="scientific">Aureimonas frigidaquae</name>
    <dbReference type="NCBI Taxonomy" id="424757"/>
    <lineage>
        <taxon>Bacteria</taxon>
        <taxon>Pseudomonadati</taxon>
        <taxon>Pseudomonadota</taxon>
        <taxon>Alphaproteobacteria</taxon>
        <taxon>Hyphomicrobiales</taxon>
        <taxon>Aurantimonadaceae</taxon>
        <taxon>Aureimonas</taxon>
    </lineage>
</organism>
<dbReference type="NCBIfam" id="TIGR03025">
    <property type="entry name" value="EPS_sugtrans"/>
    <property type="match status" value="1"/>
</dbReference>
<dbReference type="RefSeq" id="WP_062226277.1">
    <property type="nucleotide sequence ID" value="NZ_BBWR01000002.1"/>
</dbReference>
<comment type="subcellular location">
    <subcellularLocation>
        <location evidence="1">Membrane</location>
        <topology evidence="1">Multi-pass membrane protein</topology>
    </subcellularLocation>
</comment>
<evidence type="ECO:0000256" key="4">
    <source>
        <dbReference type="ARBA" id="ARBA00022692"/>
    </source>
</evidence>
<dbReference type="InterPro" id="IPR003362">
    <property type="entry name" value="Bact_transf"/>
</dbReference>
<dbReference type="OrthoDB" id="9808602at2"/>
<feature type="transmembrane region" description="Helical" evidence="8">
    <location>
        <begin position="127"/>
        <end position="150"/>
    </location>
</feature>
<dbReference type="InterPro" id="IPR017475">
    <property type="entry name" value="EPS_sugar_tfrase"/>
</dbReference>
<name>A0A0P0Z2L8_9HYPH</name>
<dbReference type="GO" id="GO:0016020">
    <property type="term" value="C:membrane"/>
    <property type="evidence" value="ECO:0007669"/>
    <property type="project" value="UniProtKB-SubCell"/>
</dbReference>
<dbReference type="Pfam" id="PF02397">
    <property type="entry name" value="Bac_transf"/>
    <property type="match status" value="1"/>
</dbReference>
<evidence type="ECO:0000259" key="9">
    <source>
        <dbReference type="Pfam" id="PF02397"/>
    </source>
</evidence>
<evidence type="ECO:0000256" key="5">
    <source>
        <dbReference type="ARBA" id="ARBA00022989"/>
    </source>
</evidence>
<keyword evidence="7" id="KW-0270">Exopolysaccharide synthesis</keyword>
<dbReference type="PANTHER" id="PTHR30576:SF21">
    <property type="entry name" value="UDP-GLUCOSE:UNDECAPRENYL-PHOSPHATE GLUCOSE-1-PHOSPHATE TRANSFERASE"/>
    <property type="match status" value="1"/>
</dbReference>
<dbReference type="Pfam" id="PF13727">
    <property type="entry name" value="CoA_binding_3"/>
    <property type="match status" value="1"/>
</dbReference>
<evidence type="ECO:0000256" key="2">
    <source>
        <dbReference type="ARBA" id="ARBA00006464"/>
    </source>
</evidence>
<feature type="domain" description="Bacterial sugar transferase" evidence="9">
    <location>
        <begin position="287"/>
        <end position="471"/>
    </location>
</feature>
<feature type="transmembrane region" description="Helical" evidence="8">
    <location>
        <begin position="29"/>
        <end position="55"/>
    </location>
</feature>
<evidence type="ECO:0000256" key="8">
    <source>
        <dbReference type="SAM" id="Phobius"/>
    </source>
</evidence>
<evidence type="ECO:0000256" key="6">
    <source>
        <dbReference type="ARBA" id="ARBA00023136"/>
    </source>
</evidence>
<feature type="transmembrane region" description="Helical" evidence="8">
    <location>
        <begin position="292"/>
        <end position="313"/>
    </location>
</feature>
<accession>A0A0P0Z2L8</accession>
<dbReference type="PANTHER" id="PTHR30576">
    <property type="entry name" value="COLANIC BIOSYNTHESIS UDP-GLUCOSE LIPID CARRIER TRANSFERASE"/>
    <property type="match status" value="1"/>
</dbReference>
<evidence type="ECO:0000256" key="3">
    <source>
        <dbReference type="ARBA" id="ARBA00022679"/>
    </source>
</evidence>
<feature type="transmembrane region" description="Helical" evidence="8">
    <location>
        <begin position="100"/>
        <end position="121"/>
    </location>
</feature>
<feature type="transmembrane region" description="Helical" evidence="8">
    <location>
        <begin position="67"/>
        <end position="88"/>
    </location>
</feature>
<dbReference type="GO" id="GO:0009242">
    <property type="term" value="P:colanic acid biosynthetic process"/>
    <property type="evidence" value="ECO:0007669"/>
    <property type="project" value="TreeGrafter"/>
</dbReference>
<dbReference type="GO" id="GO:0089702">
    <property type="term" value="F:undecaprenyl-phosphate glucose phosphotransferase activity"/>
    <property type="evidence" value="ECO:0007669"/>
    <property type="project" value="TreeGrafter"/>
</dbReference>
<proteinExistence type="inferred from homology"/>
<protein>
    <submittedName>
        <fullName evidence="10">Exopolysaccharide biosynthesis polyprenyl glycosylphosphotransferase</fullName>
    </submittedName>
</protein>
<dbReference type="EMBL" id="LC066377">
    <property type="protein sequence ID" value="BAT28247.1"/>
    <property type="molecule type" value="Genomic_DNA"/>
</dbReference>
<keyword evidence="4 8" id="KW-0812">Transmembrane</keyword>
<dbReference type="AlphaFoldDB" id="A0A0P0Z2L8"/>
<keyword evidence="5 8" id="KW-1133">Transmembrane helix</keyword>
<keyword evidence="6 8" id="KW-0472">Membrane</keyword>
<keyword evidence="3 10" id="KW-0808">Transferase</keyword>
<comment type="similarity">
    <text evidence="2">Belongs to the bacterial sugar transferase family.</text>
</comment>
<sequence length="477" mass="52869">MALIENPSQVVTSAAGHRRRSGRTLHYESVSTAVAALDALLIVASSVAAGMAYHWLAFGVVIDPSPWFGVGITIAASFVMVMNARGLYRPTALLSFSLQIRSILAAGIGIMAFLAAVAFFLKIGEVFSRASMMAFLLLAVTVLCTSRIILKRTLRSAIAHGLFQMKRVLLICGESFGYEKLASEVSGYGLSVQHVLRCQNDDFSVLSGAFGSGINFSVDEVLVATPAANLPNIDMLLTELRALPLPIKVVVSDLATGLVAQSIRHIGGNIAFEVQRRPLTIVERMMKRLFDIAFAGTALLFLAPLLAVVAIAIKLDSPGPVFFRQMRRGYNNEAFRIVKFRSMRVMEDGDTVRQARRDDDRITRVGAFIRAKSIDELPQFWNVLMGQMSIVGPRPHAVAHDREYDLILRKYTFRRHAKPGLTGWAQINGHRGETPTLSHMEARLTYDLWYIHNWSFWLDLRIVGRTVIEMLNSKTAY</sequence>
<dbReference type="InterPro" id="IPR017473">
    <property type="entry name" value="Undecaprenyl-P_gluc_Ptfrase"/>
</dbReference>
<evidence type="ECO:0000256" key="1">
    <source>
        <dbReference type="ARBA" id="ARBA00004141"/>
    </source>
</evidence>
<dbReference type="GO" id="GO:0000271">
    <property type="term" value="P:polysaccharide biosynthetic process"/>
    <property type="evidence" value="ECO:0007669"/>
    <property type="project" value="UniProtKB-KW"/>
</dbReference>